<sequence>MNYVTFRRTFRGMPQRQPGAQVQSGNDETTIVLAFPQYNQQHLIKMQRPMHTYQWITLDLSLSFIPISSRLQIEKMWITEHGMNPSKPVCQKRSALPLNGWQHRRTLV</sequence>
<dbReference type="VEuPathDB" id="FungiDB:Z519_05658"/>
<dbReference type="HOGENOM" id="CLU_2196662_0_0_1"/>
<protein>
    <submittedName>
        <fullName evidence="1">Uncharacterized protein</fullName>
    </submittedName>
</protein>
<dbReference type="RefSeq" id="XP_016621011.1">
    <property type="nucleotide sequence ID" value="XM_016763398.1"/>
</dbReference>
<dbReference type="EMBL" id="KN846986">
    <property type="protein sequence ID" value="KIW94342.1"/>
    <property type="molecule type" value="Genomic_DNA"/>
</dbReference>
<accession>A0A0D2G6V0</accession>
<evidence type="ECO:0000313" key="1">
    <source>
        <dbReference type="EMBL" id="KIW94342.1"/>
    </source>
</evidence>
<dbReference type="AlphaFoldDB" id="A0A0D2G6V0"/>
<name>A0A0D2G6V0_CLAB1</name>
<dbReference type="Proteomes" id="UP000053789">
    <property type="component" value="Unassembled WGS sequence"/>
</dbReference>
<organism evidence="1 2">
    <name type="scientific">Cladophialophora bantiana (strain ATCC 10958 / CBS 173.52 / CDC B-1940 / NIH 8579)</name>
    <name type="common">Xylohypha bantiana</name>
    <dbReference type="NCBI Taxonomy" id="1442370"/>
    <lineage>
        <taxon>Eukaryota</taxon>
        <taxon>Fungi</taxon>
        <taxon>Dikarya</taxon>
        <taxon>Ascomycota</taxon>
        <taxon>Pezizomycotina</taxon>
        <taxon>Eurotiomycetes</taxon>
        <taxon>Chaetothyriomycetidae</taxon>
        <taxon>Chaetothyriales</taxon>
        <taxon>Herpotrichiellaceae</taxon>
        <taxon>Cladophialophora</taxon>
    </lineage>
</organism>
<evidence type="ECO:0000313" key="2">
    <source>
        <dbReference type="Proteomes" id="UP000053789"/>
    </source>
</evidence>
<reference evidence="1" key="1">
    <citation type="submission" date="2015-01" db="EMBL/GenBank/DDBJ databases">
        <title>The Genome Sequence of Cladophialophora bantiana CBS 173.52.</title>
        <authorList>
            <consortium name="The Broad Institute Genomics Platform"/>
            <person name="Cuomo C."/>
            <person name="de Hoog S."/>
            <person name="Gorbushina A."/>
            <person name="Stielow B."/>
            <person name="Teixiera M."/>
            <person name="Abouelleil A."/>
            <person name="Chapman S.B."/>
            <person name="Priest M."/>
            <person name="Young S.K."/>
            <person name="Wortman J."/>
            <person name="Nusbaum C."/>
            <person name="Birren B."/>
        </authorList>
    </citation>
    <scope>NUCLEOTIDE SEQUENCE [LARGE SCALE GENOMIC DNA]</scope>
    <source>
        <strain evidence="1">CBS 173.52</strain>
    </source>
</reference>
<gene>
    <name evidence="1" type="ORF">Z519_05658</name>
</gene>
<proteinExistence type="predicted"/>
<keyword evidence="2" id="KW-1185">Reference proteome</keyword>
<dbReference type="GeneID" id="27698586"/>